<keyword evidence="3" id="KW-1185">Reference proteome</keyword>
<evidence type="ECO:0000313" key="3">
    <source>
        <dbReference type="Proteomes" id="UP001177003"/>
    </source>
</evidence>
<name>A0AA36DVT0_LACSI</name>
<organism evidence="2 3">
    <name type="scientific">Lactuca saligna</name>
    <name type="common">Willowleaf lettuce</name>
    <dbReference type="NCBI Taxonomy" id="75948"/>
    <lineage>
        <taxon>Eukaryota</taxon>
        <taxon>Viridiplantae</taxon>
        <taxon>Streptophyta</taxon>
        <taxon>Embryophyta</taxon>
        <taxon>Tracheophyta</taxon>
        <taxon>Spermatophyta</taxon>
        <taxon>Magnoliopsida</taxon>
        <taxon>eudicotyledons</taxon>
        <taxon>Gunneridae</taxon>
        <taxon>Pentapetalae</taxon>
        <taxon>asterids</taxon>
        <taxon>campanulids</taxon>
        <taxon>Asterales</taxon>
        <taxon>Asteraceae</taxon>
        <taxon>Cichorioideae</taxon>
        <taxon>Cichorieae</taxon>
        <taxon>Lactucinae</taxon>
        <taxon>Lactuca</taxon>
    </lineage>
</organism>
<dbReference type="PANTHER" id="PTHR13939">
    <property type="entry name" value="NICOTINAMIDE-NUCLEOTIDE AMIDOHYDROLASE PNCC"/>
    <property type="match status" value="1"/>
</dbReference>
<feature type="domain" description="MoaB/Mog" evidence="1">
    <location>
        <begin position="186"/>
        <end position="265"/>
    </location>
</feature>
<evidence type="ECO:0000313" key="2">
    <source>
        <dbReference type="EMBL" id="CAI9273759.1"/>
    </source>
</evidence>
<proteinExistence type="predicted"/>
<dbReference type="InterPro" id="IPR001453">
    <property type="entry name" value="MoaB/Mog_dom"/>
</dbReference>
<sequence length="292" mass="33269">MLPPVILHYRLLLSIFHPNFYLSLESIFYTLSASHRHHNSRIYVSFRFEKDLHQYFFRIQKPSDIDYTANLDYTGRLPDYRFGKWVLDDKHAYKAFDEMFEPINRDTITAFEVQPEFVFQLLENKRGTHIFFEHIEAKYICGITADANTLCGRLERAGRAKNLPKKVKDGVRGVESHQENTPSASIIVVGDEIISGKMEDELRHLLCRKLHSIRSSVSHIAVVSNFVAQEVEIQKSTSYMVFLYGGVGPLPSDVSIAGVAKALNVCLVCLVYSGKSTFLGILLHLLGQISQK</sequence>
<dbReference type="Proteomes" id="UP001177003">
    <property type="component" value="Chromosome 2"/>
</dbReference>
<protein>
    <recommendedName>
        <fullName evidence="1">MoaB/Mog domain-containing protein</fullName>
    </recommendedName>
</protein>
<evidence type="ECO:0000259" key="1">
    <source>
        <dbReference type="Pfam" id="PF00994"/>
    </source>
</evidence>
<dbReference type="Pfam" id="PF00994">
    <property type="entry name" value="MoCF_biosynth"/>
    <property type="match status" value="1"/>
</dbReference>
<dbReference type="InterPro" id="IPR036425">
    <property type="entry name" value="MoaB/Mog-like_dom_sf"/>
</dbReference>
<accession>A0AA36DVT0</accession>
<dbReference type="AlphaFoldDB" id="A0AA36DVT0"/>
<dbReference type="EMBL" id="OX465078">
    <property type="protein sequence ID" value="CAI9273759.1"/>
    <property type="molecule type" value="Genomic_DNA"/>
</dbReference>
<gene>
    <name evidence="2" type="ORF">LSALG_LOCUS13886</name>
</gene>
<dbReference type="PANTHER" id="PTHR13939:SF0">
    <property type="entry name" value="NMN AMIDOHYDROLASE-LIKE PROTEIN YFAY"/>
    <property type="match status" value="1"/>
</dbReference>
<dbReference type="Gene3D" id="3.40.980.10">
    <property type="entry name" value="MoaB/Mog-like domain"/>
    <property type="match status" value="1"/>
</dbReference>
<dbReference type="SUPFAM" id="SSF53218">
    <property type="entry name" value="Molybdenum cofactor biosynthesis proteins"/>
    <property type="match status" value="1"/>
</dbReference>
<reference evidence="2" key="1">
    <citation type="submission" date="2023-04" db="EMBL/GenBank/DDBJ databases">
        <authorList>
            <person name="Vijverberg K."/>
            <person name="Xiong W."/>
            <person name="Schranz E."/>
        </authorList>
    </citation>
    <scope>NUCLEOTIDE SEQUENCE</scope>
</reference>
<dbReference type="InterPro" id="IPR050101">
    <property type="entry name" value="CinA"/>
</dbReference>